<keyword evidence="7" id="KW-1185">Reference proteome</keyword>
<dbReference type="Proteomes" id="UP000315440">
    <property type="component" value="Unassembled WGS sequence"/>
</dbReference>
<comment type="caution">
    <text evidence="6">The sequence shown here is derived from an EMBL/GenBank/DDBJ whole genome shotgun (WGS) entry which is preliminary data.</text>
</comment>
<dbReference type="GO" id="GO:0030163">
    <property type="term" value="P:protein catabolic process"/>
    <property type="evidence" value="ECO:0007669"/>
    <property type="project" value="UniProtKB-UniRule"/>
</dbReference>
<organism evidence="6 7">
    <name type="scientific">Pseudobythopirellula maris</name>
    <dbReference type="NCBI Taxonomy" id="2527991"/>
    <lineage>
        <taxon>Bacteria</taxon>
        <taxon>Pseudomonadati</taxon>
        <taxon>Planctomycetota</taxon>
        <taxon>Planctomycetia</taxon>
        <taxon>Pirellulales</taxon>
        <taxon>Lacipirellulaceae</taxon>
        <taxon>Pseudobythopirellula</taxon>
    </lineage>
</organism>
<comment type="similarity">
    <text evidence="4">Belongs to the L/F-transferase family.</text>
</comment>
<dbReference type="GO" id="GO:0005737">
    <property type="term" value="C:cytoplasm"/>
    <property type="evidence" value="ECO:0007669"/>
    <property type="project" value="UniProtKB-SubCell"/>
</dbReference>
<proteinExistence type="inferred from homology"/>
<dbReference type="PANTHER" id="PTHR30098">
    <property type="entry name" value="LEUCYL/PHENYLALANYL-TRNA--PROTEIN TRANSFERASE"/>
    <property type="match status" value="1"/>
</dbReference>
<evidence type="ECO:0000256" key="4">
    <source>
        <dbReference type="HAMAP-Rule" id="MF_00688"/>
    </source>
</evidence>
<comment type="catalytic activity">
    <reaction evidence="4">
        <text>L-phenylalanyl-tRNA(Phe) + an N-terminal L-alpha-aminoacyl-[protein] = an N-terminal L-phenylalanyl-L-alpha-aminoacyl-[protein] + tRNA(Phe)</text>
        <dbReference type="Rhea" id="RHEA:43632"/>
        <dbReference type="Rhea" id="RHEA-COMP:9668"/>
        <dbReference type="Rhea" id="RHEA-COMP:9699"/>
        <dbReference type="Rhea" id="RHEA-COMP:10636"/>
        <dbReference type="Rhea" id="RHEA-COMP:10637"/>
        <dbReference type="ChEBI" id="CHEBI:78442"/>
        <dbReference type="ChEBI" id="CHEBI:78531"/>
        <dbReference type="ChEBI" id="CHEBI:78597"/>
        <dbReference type="ChEBI" id="CHEBI:83561"/>
        <dbReference type="EC" id="2.3.2.6"/>
    </reaction>
</comment>
<dbReference type="Pfam" id="PF03588">
    <property type="entry name" value="Leu_Phe_trans"/>
    <property type="match status" value="1"/>
</dbReference>
<dbReference type="OrthoDB" id="9815825at2"/>
<dbReference type="InterPro" id="IPR016181">
    <property type="entry name" value="Acyl_CoA_acyltransferase"/>
</dbReference>
<feature type="compositionally biased region" description="Pro residues" evidence="5">
    <location>
        <begin position="1"/>
        <end position="16"/>
    </location>
</feature>
<evidence type="ECO:0000313" key="7">
    <source>
        <dbReference type="Proteomes" id="UP000315440"/>
    </source>
</evidence>
<dbReference type="EC" id="2.3.2.6" evidence="4"/>
<evidence type="ECO:0000256" key="1">
    <source>
        <dbReference type="ARBA" id="ARBA00022490"/>
    </source>
</evidence>
<dbReference type="InterPro" id="IPR042203">
    <property type="entry name" value="Leu/Phe-tRNA_Trfase_C"/>
</dbReference>
<comment type="function">
    <text evidence="4">Functions in the N-end rule pathway of protein degradation where it conjugates Leu, Phe and, less efficiently, Met from aminoacyl-tRNAs to the N-termini of proteins containing an N-terminal arginine or lysine.</text>
</comment>
<dbReference type="RefSeq" id="WP_146397334.1">
    <property type="nucleotide sequence ID" value="NZ_SJPQ01000001.1"/>
</dbReference>
<name>A0A5C5ZTQ3_9BACT</name>
<dbReference type="SUPFAM" id="SSF55729">
    <property type="entry name" value="Acyl-CoA N-acyltransferases (Nat)"/>
    <property type="match status" value="1"/>
</dbReference>
<evidence type="ECO:0000256" key="3">
    <source>
        <dbReference type="ARBA" id="ARBA00023315"/>
    </source>
</evidence>
<gene>
    <name evidence="4 6" type="primary">aat</name>
    <name evidence="6" type="ORF">Mal64_08360</name>
</gene>
<dbReference type="InterPro" id="IPR004616">
    <property type="entry name" value="Leu/Phe-tRNA_Trfase"/>
</dbReference>
<comment type="catalytic activity">
    <reaction evidence="4">
        <text>N-terminal L-arginyl-[protein] + L-leucyl-tRNA(Leu) = N-terminal L-leucyl-L-arginyl-[protein] + tRNA(Leu) + H(+)</text>
        <dbReference type="Rhea" id="RHEA:50416"/>
        <dbReference type="Rhea" id="RHEA-COMP:9613"/>
        <dbReference type="Rhea" id="RHEA-COMP:9622"/>
        <dbReference type="Rhea" id="RHEA-COMP:12672"/>
        <dbReference type="Rhea" id="RHEA-COMP:12673"/>
        <dbReference type="ChEBI" id="CHEBI:15378"/>
        <dbReference type="ChEBI" id="CHEBI:64719"/>
        <dbReference type="ChEBI" id="CHEBI:78442"/>
        <dbReference type="ChEBI" id="CHEBI:78494"/>
        <dbReference type="ChEBI" id="CHEBI:133044"/>
        <dbReference type="EC" id="2.3.2.6"/>
    </reaction>
</comment>
<reference evidence="6 7" key="1">
    <citation type="submission" date="2019-02" db="EMBL/GenBank/DDBJ databases">
        <title>Deep-cultivation of Planctomycetes and their phenomic and genomic characterization uncovers novel biology.</title>
        <authorList>
            <person name="Wiegand S."/>
            <person name="Jogler M."/>
            <person name="Boedeker C."/>
            <person name="Pinto D."/>
            <person name="Vollmers J."/>
            <person name="Rivas-Marin E."/>
            <person name="Kohn T."/>
            <person name="Peeters S.H."/>
            <person name="Heuer A."/>
            <person name="Rast P."/>
            <person name="Oberbeckmann S."/>
            <person name="Bunk B."/>
            <person name="Jeske O."/>
            <person name="Meyerdierks A."/>
            <person name="Storesund J.E."/>
            <person name="Kallscheuer N."/>
            <person name="Luecker S."/>
            <person name="Lage O.M."/>
            <person name="Pohl T."/>
            <person name="Merkel B.J."/>
            <person name="Hornburger P."/>
            <person name="Mueller R.-W."/>
            <person name="Bruemmer F."/>
            <person name="Labrenz M."/>
            <person name="Spormann A.M."/>
            <person name="Op Den Camp H."/>
            <person name="Overmann J."/>
            <person name="Amann R."/>
            <person name="Jetten M.S.M."/>
            <person name="Mascher T."/>
            <person name="Medema M.H."/>
            <person name="Devos D.P."/>
            <person name="Kaster A.-K."/>
            <person name="Ovreas L."/>
            <person name="Rohde M."/>
            <person name="Galperin M.Y."/>
            <person name="Jogler C."/>
        </authorList>
    </citation>
    <scope>NUCLEOTIDE SEQUENCE [LARGE SCALE GENOMIC DNA]</scope>
    <source>
        <strain evidence="6 7">Mal64</strain>
    </source>
</reference>
<protein>
    <recommendedName>
        <fullName evidence="4">Leucyl/phenylalanyl-tRNA--protein transferase</fullName>
        <ecNumber evidence="4">2.3.2.6</ecNumber>
    </recommendedName>
    <alternativeName>
        <fullName evidence="4">L/F-transferase</fullName>
    </alternativeName>
    <alternativeName>
        <fullName evidence="4">Leucyltransferase</fullName>
    </alternativeName>
    <alternativeName>
        <fullName evidence="4">Phenyalanyltransferase</fullName>
    </alternativeName>
</protein>
<dbReference type="GO" id="GO:0008914">
    <property type="term" value="F:leucyl-tRNA--protein transferase activity"/>
    <property type="evidence" value="ECO:0007669"/>
    <property type="project" value="UniProtKB-UniRule"/>
</dbReference>
<feature type="region of interest" description="Disordered" evidence="5">
    <location>
        <begin position="1"/>
        <end position="25"/>
    </location>
</feature>
<evidence type="ECO:0000256" key="2">
    <source>
        <dbReference type="ARBA" id="ARBA00022679"/>
    </source>
</evidence>
<dbReference type="AlphaFoldDB" id="A0A5C5ZTQ3"/>
<comment type="catalytic activity">
    <reaction evidence="4">
        <text>N-terminal L-lysyl-[protein] + L-leucyl-tRNA(Leu) = N-terminal L-leucyl-L-lysyl-[protein] + tRNA(Leu) + H(+)</text>
        <dbReference type="Rhea" id="RHEA:12340"/>
        <dbReference type="Rhea" id="RHEA-COMP:9613"/>
        <dbReference type="Rhea" id="RHEA-COMP:9622"/>
        <dbReference type="Rhea" id="RHEA-COMP:12670"/>
        <dbReference type="Rhea" id="RHEA-COMP:12671"/>
        <dbReference type="ChEBI" id="CHEBI:15378"/>
        <dbReference type="ChEBI" id="CHEBI:65249"/>
        <dbReference type="ChEBI" id="CHEBI:78442"/>
        <dbReference type="ChEBI" id="CHEBI:78494"/>
        <dbReference type="ChEBI" id="CHEBI:133043"/>
        <dbReference type="EC" id="2.3.2.6"/>
    </reaction>
</comment>
<dbReference type="EMBL" id="SJPQ01000001">
    <property type="protein sequence ID" value="TWT90447.1"/>
    <property type="molecule type" value="Genomic_DNA"/>
</dbReference>
<dbReference type="Gene3D" id="3.40.630.70">
    <property type="entry name" value="Leucyl/phenylalanyl-tRNA-protein transferase, C-terminal domain"/>
    <property type="match status" value="1"/>
</dbReference>
<sequence length="255" mass="28127">MPPEAPPPDAEPPYGPPRTGRLEPSRYFPAAEGADDDGFIGLGGELSPEWLLDAYRHGIFPWPHDDDDATPWWSPNPRAVFEPGQMHVSRRLARTIRSGKFTVTSDRAFARVMQGCANGKGREGGTWITPAMREAYTHMHELGWGHSVEAWLGAPEDDQLVGGVYGLAIGGLFAAESMFHRERDASKVALAALVRHTAERGYRLLDIQQWTPHTGSLGAREISRDEYLGRLATCIDLPVTFGAIEFTTESTEDTE</sequence>
<accession>A0A5C5ZTQ3</accession>
<dbReference type="Gene3D" id="3.30.70.3550">
    <property type="entry name" value="Leucyl/phenylalanyl-tRNA-protein transferase, N-terminal domain"/>
    <property type="match status" value="1"/>
</dbReference>
<keyword evidence="1 4" id="KW-0963">Cytoplasm</keyword>
<keyword evidence="2 4" id="KW-0808">Transferase</keyword>
<dbReference type="NCBIfam" id="TIGR00667">
    <property type="entry name" value="aat"/>
    <property type="match status" value="1"/>
</dbReference>
<dbReference type="HAMAP" id="MF_00688">
    <property type="entry name" value="Leu_Phe_trans"/>
    <property type="match status" value="1"/>
</dbReference>
<evidence type="ECO:0000313" key="6">
    <source>
        <dbReference type="EMBL" id="TWT90447.1"/>
    </source>
</evidence>
<dbReference type="InterPro" id="IPR042221">
    <property type="entry name" value="Leu/Phe-tRNA_Trfase_N"/>
</dbReference>
<keyword evidence="3 4" id="KW-0012">Acyltransferase</keyword>
<evidence type="ECO:0000256" key="5">
    <source>
        <dbReference type="SAM" id="MobiDB-lite"/>
    </source>
</evidence>
<dbReference type="PANTHER" id="PTHR30098:SF2">
    <property type="entry name" value="LEUCYL_PHENYLALANYL-TRNA--PROTEIN TRANSFERASE"/>
    <property type="match status" value="1"/>
</dbReference>
<comment type="subcellular location">
    <subcellularLocation>
        <location evidence="4">Cytoplasm</location>
    </subcellularLocation>
</comment>